<organism evidence="1 2">
    <name type="scientific">Marchantia polymorpha</name>
    <name type="common">Common liverwort</name>
    <name type="synonym">Marchantia aquatica</name>
    <dbReference type="NCBI Taxonomy" id="3197"/>
    <lineage>
        <taxon>Eukaryota</taxon>
        <taxon>Viridiplantae</taxon>
        <taxon>Streptophyta</taxon>
        <taxon>Embryophyta</taxon>
        <taxon>Marchantiophyta</taxon>
        <taxon>Marchantiopsida</taxon>
        <taxon>Marchantiidae</taxon>
        <taxon>Marchantiales</taxon>
        <taxon>Marchantiaceae</taxon>
        <taxon>Marchantia</taxon>
    </lineage>
</organism>
<dbReference type="Gramene" id="Mp8g11480.1">
    <property type="protein sequence ID" value="Mp8g11480.1.cds"/>
    <property type="gene ID" value="Mp8g11480"/>
</dbReference>
<reference evidence="2" key="1">
    <citation type="journal article" date="2017" name="Cell">
        <title>Insights into land plant evolution garnered from the Marchantia polymorpha genome.</title>
        <authorList>
            <person name="Bowman J.L."/>
            <person name="Kohchi T."/>
            <person name="Yamato K.T."/>
            <person name="Jenkins J."/>
            <person name="Shu S."/>
            <person name="Ishizaki K."/>
            <person name="Yamaoka S."/>
            <person name="Nishihama R."/>
            <person name="Nakamura Y."/>
            <person name="Berger F."/>
            <person name="Adam C."/>
            <person name="Aki S.S."/>
            <person name="Althoff F."/>
            <person name="Araki T."/>
            <person name="Arteaga-Vazquez M.A."/>
            <person name="Balasubrmanian S."/>
            <person name="Barry K."/>
            <person name="Bauer D."/>
            <person name="Boehm C.R."/>
            <person name="Briginshaw L."/>
            <person name="Caballero-Perez J."/>
            <person name="Catarino B."/>
            <person name="Chen F."/>
            <person name="Chiyoda S."/>
            <person name="Chovatia M."/>
            <person name="Davies K.M."/>
            <person name="Delmans M."/>
            <person name="Demura T."/>
            <person name="Dierschke T."/>
            <person name="Dolan L."/>
            <person name="Dorantes-Acosta A.E."/>
            <person name="Eklund D.M."/>
            <person name="Florent S.N."/>
            <person name="Flores-Sandoval E."/>
            <person name="Fujiyama A."/>
            <person name="Fukuzawa H."/>
            <person name="Galik B."/>
            <person name="Grimanelli D."/>
            <person name="Grimwood J."/>
            <person name="Grossniklaus U."/>
            <person name="Hamada T."/>
            <person name="Haseloff J."/>
            <person name="Hetherington A.J."/>
            <person name="Higo A."/>
            <person name="Hirakawa Y."/>
            <person name="Hundley H.N."/>
            <person name="Ikeda Y."/>
            <person name="Inoue K."/>
            <person name="Inoue S.I."/>
            <person name="Ishida S."/>
            <person name="Jia Q."/>
            <person name="Kakita M."/>
            <person name="Kanazawa T."/>
            <person name="Kawai Y."/>
            <person name="Kawashima T."/>
            <person name="Kennedy M."/>
            <person name="Kinose K."/>
            <person name="Kinoshita T."/>
            <person name="Kohara Y."/>
            <person name="Koide E."/>
            <person name="Komatsu K."/>
            <person name="Kopischke S."/>
            <person name="Kubo M."/>
            <person name="Kyozuka J."/>
            <person name="Lagercrantz U."/>
            <person name="Lin S.S."/>
            <person name="Lindquist E."/>
            <person name="Lipzen A.M."/>
            <person name="Lu C.W."/>
            <person name="De Luna E."/>
            <person name="Martienssen R.A."/>
            <person name="Minamino N."/>
            <person name="Mizutani M."/>
            <person name="Mizutani M."/>
            <person name="Mochizuki N."/>
            <person name="Monte I."/>
            <person name="Mosher R."/>
            <person name="Nagasaki H."/>
            <person name="Nakagami H."/>
            <person name="Naramoto S."/>
            <person name="Nishitani K."/>
            <person name="Ohtani M."/>
            <person name="Okamoto T."/>
            <person name="Okumura M."/>
            <person name="Phillips J."/>
            <person name="Pollak B."/>
            <person name="Reinders A."/>
            <person name="Rovekamp M."/>
            <person name="Sano R."/>
            <person name="Sawa S."/>
            <person name="Schmid M.W."/>
            <person name="Shirakawa M."/>
            <person name="Solano R."/>
            <person name="Spunde A."/>
            <person name="Suetsugu N."/>
            <person name="Sugano S."/>
            <person name="Sugiyama A."/>
            <person name="Sun R."/>
            <person name="Suzuki Y."/>
            <person name="Takenaka M."/>
            <person name="Takezawa D."/>
            <person name="Tomogane H."/>
            <person name="Tsuzuki M."/>
            <person name="Ueda T."/>
            <person name="Umeda M."/>
            <person name="Ward J.M."/>
            <person name="Watanabe Y."/>
            <person name="Yazaki K."/>
            <person name="Yokoyama R."/>
            <person name="Yoshitake Y."/>
            <person name="Yotsui I."/>
            <person name="Zachgo S."/>
            <person name="Schmutz J."/>
        </authorList>
    </citation>
    <scope>NUCLEOTIDE SEQUENCE [LARGE SCALE GENOMIC DNA]</scope>
    <source>
        <strain evidence="2">Tak-1</strain>
    </source>
</reference>
<sequence>MASPSTRIVYLSLISPARIVFLPQGSGDGDVRAMDANRFEICLSWIYD</sequence>
<accession>A0A2R6XME8</accession>
<proteinExistence type="predicted"/>
<gene>
    <name evidence="1" type="ORF">MARPO_0008s0068</name>
</gene>
<evidence type="ECO:0000313" key="1">
    <source>
        <dbReference type="EMBL" id="PTQ47291.1"/>
    </source>
</evidence>
<dbReference type="Proteomes" id="UP000244005">
    <property type="component" value="Unassembled WGS sequence"/>
</dbReference>
<name>A0A2R6XME8_MARPO</name>
<keyword evidence="2" id="KW-1185">Reference proteome</keyword>
<evidence type="ECO:0000313" key="2">
    <source>
        <dbReference type="Proteomes" id="UP000244005"/>
    </source>
</evidence>
<protein>
    <submittedName>
        <fullName evidence="1">Uncharacterized protein</fullName>
    </submittedName>
</protein>
<dbReference type="EMBL" id="KZ772680">
    <property type="protein sequence ID" value="PTQ47291.1"/>
    <property type="molecule type" value="Genomic_DNA"/>
</dbReference>
<dbReference type="AlphaFoldDB" id="A0A2R6XME8"/>